<dbReference type="Pfam" id="PF21106">
    <property type="entry name" value="YtxK_like"/>
    <property type="match status" value="1"/>
</dbReference>
<dbReference type="GO" id="GO:0003677">
    <property type="term" value="F:DNA binding"/>
    <property type="evidence" value="ECO:0007669"/>
    <property type="project" value="InterPro"/>
</dbReference>
<accession>D5T2P7</accession>
<name>D5T2P7_LEUKI</name>
<protein>
    <submittedName>
        <fullName evidence="3">Type I restriction-modification system methyltransferase subunit(Putative)</fullName>
    </submittedName>
</protein>
<organism evidence="3 4">
    <name type="scientific">Leuconostoc kimchii (strain IMSNU 11154 / KCTC 2386 / IH25)</name>
    <dbReference type="NCBI Taxonomy" id="762051"/>
    <lineage>
        <taxon>Bacteria</taxon>
        <taxon>Bacillati</taxon>
        <taxon>Bacillota</taxon>
        <taxon>Bacilli</taxon>
        <taxon>Lactobacillales</taxon>
        <taxon>Lactobacillaceae</taxon>
        <taxon>Leuconostoc</taxon>
    </lineage>
</organism>
<dbReference type="HOGENOM" id="CLU_073534_0_0_9"/>
<dbReference type="PANTHER" id="PTHR41313:SF1">
    <property type="entry name" value="DNA METHYLASE ADENINE-SPECIFIC DOMAIN-CONTAINING PROTEIN"/>
    <property type="match status" value="1"/>
</dbReference>
<dbReference type="PATRIC" id="fig|762051.18.peg.1013"/>
<keyword evidence="3" id="KW-0489">Methyltransferase</keyword>
<dbReference type="AlphaFoldDB" id="D5T2P7"/>
<evidence type="ECO:0000259" key="2">
    <source>
        <dbReference type="Pfam" id="PF21106"/>
    </source>
</evidence>
<dbReference type="GO" id="GO:0032259">
    <property type="term" value="P:methylation"/>
    <property type="evidence" value="ECO:0007669"/>
    <property type="project" value="UniProtKB-KW"/>
</dbReference>
<dbReference type="InterPro" id="IPR052933">
    <property type="entry name" value="DNA_Protect_Modify"/>
</dbReference>
<dbReference type="GO" id="GO:0008170">
    <property type="term" value="F:N-methyltransferase activity"/>
    <property type="evidence" value="ECO:0007669"/>
    <property type="project" value="InterPro"/>
</dbReference>
<dbReference type="InterPro" id="IPR048375">
    <property type="entry name" value="YtxK-like_N"/>
</dbReference>
<dbReference type="SUPFAM" id="SSF53335">
    <property type="entry name" value="S-adenosyl-L-methionine-dependent methyltransferases"/>
    <property type="match status" value="1"/>
</dbReference>
<dbReference type="PANTHER" id="PTHR41313">
    <property type="entry name" value="ADENINE-SPECIFIC METHYLTRANSFERASE"/>
    <property type="match status" value="1"/>
</dbReference>
<dbReference type="Pfam" id="PF02384">
    <property type="entry name" value="N6_Mtase"/>
    <property type="match status" value="1"/>
</dbReference>
<gene>
    <name evidence="3" type="ordered locus">LKI_05025</name>
</gene>
<keyword evidence="3" id="KW-0808">Transferase</keyword>
<feature type="domain" description="YtxK-like N-terminal helical" evidence="2">
    <location>
        <begin position="10"/>
        <end position="87"/>
    </location>
</feature>
<reference evidence="3 4" key="1">
    <citation type="journal article" date="2010" name="J. Bacteriol.">
        <title>Complete genome sequence analysis of Leuconostoc kimchii IMSNU 11154.</title>
        <authorList>
            <person name="Oh H.M."/>
            <person name="Cho Y.J."/>
            <person name="Kim B.K."/>
            <person name="Roe J.H."/>
            <person name="Kang S.O."/>
            <person name="Nahm B.H."/>
            <person name="Jeong G."/>
            <person name="Han H.U."/>
            <person name="Chun J."/>
        </authorList>
    </citation>
    <scope>NUCLEOTIDE SEQUENCE [LARGE SCALE GENOMIC DNA]</scope>
    <source>
        <strain evidence="4">IMSNU 11154 / KCTC 2386 / IH25</strain>
    </source>
</reference>
<feature type="domain" description="DNA methylase adenine-specific" evidence="1">
    <location>
        <begin position="100"/>
        <end position="309"/>
    </location>
</feature>
<dbReference type="Gene3D" id="1.10.150.470">
    <property type="match status" value="1"/>
</dbReference>
<evidence type="ECO:0000313" key="3">
    <source>
        <dbReference type="EMBL" id="ADG40546.1"/>
    </source>
</evidence>
<dbReference type="InterPro" id="IPR003356">
    <property type="entry name" value="DNA_methylase_A-5"/>
</dbReference>
<dbReference type="RefSeq" id="WP_013103142.1">
    <property type="nucleotide sequence ID" value="NC_014136.1"/>
</dbReference>
<dbReference type="Gene3D" id="3.40.50.150">
    <property type="entry name" value="Vaccinia Virus protein VP39"/>
    <property type="match status" value="1"/>
</dbReference>
<dbReference type="EMBL" id="CP001758">
    <property type="protein sequence ID" value="ADG40546.1"/>
    <property type="molecule type" value="Genomic_DNA"/>
</dbReference>
<dbReference type="OrthoDB" id="9788159at2"/>
<evidence type="ECO:0000313" key="4">
    <source>
        <dbReference type="Proteomes" id="UP000002362"/>
    </source>
</evidence>
<dbReference type="STRING" id="762051.LKI_05025"/>
<evidence type="ECO:0000259" key="1">
    <source>
        <dbReference type="Pfam" id="PF02384"/>
    </source>
</evidence>
<dbReference type="InterPro" id="IPR029063">
    <property type="entry name" value="SAM-dependent_MTases_sf"/>
</dbReference>
<dbReference type="KEGG" id="lki:LKI_05025"/>
<sequence length="336" mass="36983">MTQEKIAQGFDALTTSMQALAQDMDVSITDALIEIIEDVHAGSIHHELGKPTDEVTQEISQAINTVDWSNIARGDLRKILQLAILKANRDDKLQANHQLTPDGLGYLLADFLLQTANLSNGDTILDLTVGSGNLLNTINDVLLMHDITINRVGIDNDDTQLALATAVDQLLNQGTTEFYQEDVIAVDNAPKAKAVIADLPVGYYPLVPSDSYTTRASDGRSLTHHLLIEKSLDFVTDDGWVYLIVPANVLSGAHAKKILQFVTQKAQLKAFLQLPNDFFKDQRAAKAILVLRKTGVGPYSEVLMGQYPNLKDIDALKKFLQEIAAWVKLNKEQDRA</sequence>
<dbReference type="Proteomes" id="UP000002362">
    <property type="component" value="Chromosome"/>
</dbReference>
<proteinExistence type="predicted"/>
<dbReference type="eggNOG" id="COG0827">
    <property type="taxonomic scope" value="Bacteria"/>
</dbReference>